<dbReference type="Gene3D" id="3.40.50.1000">
    <property type="entry name" value="HAD superfamily/HAD-like"/>
    <property type="match status" value="1"/>
</dbReference>
<dbReference type="NCBIfam" id="TIGR01486">
    <property type="entry name" value="HAD-SF-IIB-MPGP"/>
    <property type="match status" value="1"/>
</dbReference>
<keyword evidence="3" id="KW-0460">Magnesium</keyword>
<dbReference type="InterPro" id="IPR006379">
    <property type="entry name" value="HAD-SF_hydro_IIB"/>
</dbReference>
<dbReference type="GO" id="GO:0005829">
    <property type="term" value="C:cytosol"/>
    <property type="evidence" value="ECO:0007669"/>
    <property type="project" value="TreeGrafter"/>
</dbReference>
<keyword evidence="1" id="KW-0479">Metal-binding</keyword>
<dbReference type="NCBIfam" id="TIGR01484">
    <property type="entry name" value="HAD-SF-IIB"/>
    <property type="match status" value="1"/>
</dbReference>
<dbReference type="GO" id="GO:0051479">
    <property type="term" value="P:mannosylglycerate biosynthetic process"/>
    <property type="evidence" value="ECO:0007669"/>
    <property type="project" value="InterPro"/>
</dbReference>
<dbReference type="SFLD" id="SFLDS00003">
    <property type="entry name" value="Haloacid_Dehalogenase"/>
    <property type="match status" value="1"/>
</dbReference>
<dbReference type="SUPFAM" id="SSF56784">
    <property type="entry name" value="HAD-like"/>
    <property type="match status" value="1"/>
</dbReference>
<dbReference type="SFLD" id="SFLDG01140">
    <property type="entry name" value="C2.B:_Phosphomannomutase_and_P"/>
    <property type="match status" value="1"/>
</dbReference>
<evidence type="ECO:0000313" key="5">
    <source>
        <dbReference type="Proteomes" id="UP001320119"/>
    </source>
</evidence>
<dbReference type="GO" id="GO:0050531">
    <property type="term" value="F:mannosyl-3-phosphoglycerate phosphatase activity"/>
    <property type="evidence" value="ECO:0007669"/>
    <property type="project" value="UniProtKB-EC"/>
</dbReference>
<dbReference type="GO" id="GO:0000287">
    <property type="term" value="F:magnesium ion binding"/>
    <property type="evidence" value="ECO:0007669"/>
    <property type="project" value="UniProtKB-ARBA"/>
</dbReference>
<organism evidence="4 5">
    <name type="scientific">Marinagarivorans cellulosilyticus</name>
    <dbReference type="NCBI Taxonomy" id="2721545"/>
    <lineage>
        <taxon>Bacteria</taxon>
        <taxon>Pseudomonadati</taxon>
        <taxon>Pseudomonadota</taxon>
        <taxon>Gammaproteobacteria</taxon>
        <taxon>Cellvibrionales</taxon>
        <taxon>Cellvibrionaceae</taxon>
        <taxon>Marinagarivorans</taxon>
    </lineage>
</organism>
<evidence type="ECO:0000256" key="2">
    <source>
        <dbReference type="ARBA" id="ARBA00022801"/>
    </source>
</evidence>
<protein>
    <submittedName>
        <fullName evidence="4">Mannosyl-3-phosphoglycerate phosphatase</fullName>
        <ecNumber evidence="4">3.1.3.70</ecNumber>
    </submittedName>
</protein>
<keyword evidence="5" id="KW-1185">Reference proteome</keyword>
<sequence length="264" mass="29789">MHHNQDQEQPFIIVSDLDGTLLDHHDYSWHNAKPALEEAKRRQIPVVPCTSKTFSETLHLIKDIGLETPIICENGSGIALPEGKVIDLAPRYPLIIEKLQLLKRDSRFQFWGFHDMSIEEVARQTGLSIEEAANAKDRRYSEPFLWQGKEPAFDEFERAAKKFNIDIVQGGRFYHALSRGVSKQRAINHLLQVLHMPNAHVIALGDSTNDVSMLTKADTAVVVNNPTRDFPALPAEHQNIHYTSAYGPAGWNSAIMKILENNHG</sequence>
<dbReference type="InterPro" id="IPR036412">
    <property type="entry name" value="HAD-like_sf"/>
</dbReference>
<reference evidence="4 5" key="1">
    <citation type="journal article" date="2022" name="IScience">
        <title>An ultrasensitive nanofiber-based assay for enzymatic hydrolysis and deep-sea microbial degradation of cellulose.</title>
        <authorList>
            <person name="Tsudome M."/>
            <person name="Tachioka M."/>
            <person name="Miyazaki M."/>
            <person name="Uchimura K."/>
            <person name="Tsuda M."/>
            <person name="Takaki Y."/>
            <person name="Deguchi S."/>
        </authorList>
    </citation>
    <scope>NUCLEOTIDE SEQUENCE [LARGE SCALE GENOMIC DNA]</scope>
    <source>
        <strain evidence="4 5">GE09</strain>
    </source>
</reference>
<name>A0AAN1WJW7_9GAMM</name>
<dbReference type="EMBL" id="AP023086">
    <property type="protein sequence ID" value="BCD98924.1"/>
    <property type="molecule type" value="Genomic_DNA"/>
</dbReference>
<proteinExistence type="predicted"/>
<dbReference type="EC" id="3.1.3.70" evidence="4"/>
<dbReference type="SFLD" id="SFLDG01142">
    <property type="entry name" value="C2.B.2:_Mannosyl-3-phosphoglyc"/>
    <property type="match status" value="1"/>
</dbReference>
<dbReference type="KEGG" id="marq:MARGE09_P3125"/>
<dbReference type="Pfam" id="PF08282">
    <property type="entry name" value="Hydrolase_3"/>
    <property type="match status" value="1"/>
</dbReference>
<evidence type="ECO:0000256" key="1">
    <source>
        <dbReference type="ARBA" id="ARBA00022723"/>
    </source>
</evidence>
<dbReference type="InterPro" id="IPR006381">
    <property type="entry name" value="HAD-SF-IIB-MPGP"/>
</dbReference>
<accession>A0AAN1WJW7</accession>
<keyword evidence="2 4" id="KW-0378">Hydrolase</keyword>
<dbReference type="AlphaFoldDB" id="A0AAN1WJW7"/>
<dbReference type="RefSeq" id="WP_236983643.1">
    <property type="nucleotide sequence ID" value="NZ_AP023086.1"/>
</dbReference>
<evidence type="ECO:0000256" key="3">
    <source>
        <dbReference type="ARBA" id="ARBA00022842"/>
    </source>
</evidence>
<dbReference type="InterPro" id="IPR023214">
    <property type="entry name" value="HAD_sf"/>
</dbReference>
<dbReference type="PANTHER" id="PTHR10000:SF8">
    <property type="entry name" value="HAD SUPERFAMILY HYDROLASE-LIKE, TYPE 3"/>
    <property type="match status" value="1"/>
</dbReference>
<dbReference type="PANTHER" id="PTHR10000">
    <property type="entry name" value="PHOSPHOSERINE PHOSPHATASE"/>
    <property type="match status" value="1"/>
</dbReference>
<evidence type="ECO:0000313" key="4">
    <source>
        <dbReference type="EMBL" id="BCD98924.1"/>
    </source>
</evidence>
<gene>
    <name evidence="4" type="ORF">MARGE09_P3125</name>
</gene>
<dbReference type="Proteomes" id="UP001320119">
    <property type="component" value="Chromosome"/>
</dbReference>
<dbReference type="Gene3D" id="3.30.980.20">
    <property type="entry name" value="Putative mannosyl-3-phosphoglycerate phosphatase, domain 2"/>
    <property type="match status" value="1"/>
</dbReference>